<dbReference type="AlphaFoldDB" id="A0A1D6P6Y6"/>
<dbReference type="IntAct" id="A0A1D6P6Y6">
    <property type="interactions" value="2"/>
</dbReference>
<protein>
    <submittedName>
        <fullName evidence="3">Zinc finger protein</fullName>
    </submittedName>
</protein>
<dbReference type="InterPro" id="IPR013087">
    <property type="entry name" value="Znf_C2H2_type"/>
</dbReference>
<evidence type="ECO:0000313" key="3">
    <source>
        <dbReference type="EMBL" id="AQL05604.1"/>
    </source>
</evidence>
<accession>A0A1D6P6Y6</accession>
<feature type="region of interest" description="Disordered" evidence="1">
    <location>
        <begin position="461"/>
        <end position="496"/>
    </location>
</feature>
<feature type="region of interest" description="Disordered" evidence="1">
    <location>
        <begin position="226"/>
        <end position="256"/>
    </location>
</feature>
<dbReference type="GO" id="GO:0003676">
    <property type="term" value="F:nucleic acid binding"/>
    <property type="evidence" value="ECO:0007669"/>
    <property type="project" value="InterPro"/>
</dbReference>
<dbReference type="SUPFAM" id="SSF57667">
    <property type="entry name" value="beta-beta-alpha zinc fingers"/>
    <property type="match status" value="2"/>
</dbReference>
<dbReference type="Gene3D" id="3.30.160.60">
    <property type="entry name" value="Classic Zinc Finger"/>
    <property type="match status" value="2"/>
</dbReference>
<organism evidence="3">
    <name type="scientific">Zea mays</name>
    <name type="common">Maize</name>
    <dbReference type="NCBI Taxonomy" id="4577"/>
    <lineage>
        <taxon>Eukaryota</taxon>
        <taxon>Viridiplantae</taxon>
        <taxon>Streptophyta</taxon>
        <taxon>Embryophyta</taxon>
        <taxon>Tracheophyta</taxon>
        <taxon>Spermatophyta</taxon>
        <taxon>Magnoliopsida</taxon>
        <taxon>Liliopsida</taxon>
        <taxon>Poales</taxon>
        <taxon>Poaceae</taxon>
        <taxon>PACMAD clade</taxon>
        <taxon>Panicoideae</taxon>
        <taxon>Andropogonodae</taxon>
        <taxon>Andropogoneae</taxon>
        <taxon>Tripsacinae</taxon>
        <taxon>Zea</taxon>
    </lineage>
</organism>
<feature type="domain" description="U1-type" evidence="2">
    <location>
        <begin position="295"/>
        <end position="329"/>
    </location>
</feature>
<dbReference type="InterPro" id="IPR003604">
    <property type="entry name" value="Matrin/U1-like-C_Znf_C2H2"/>
</dbReference>
<dbReference type="GO" id="GO:0008270">
    <property type="term" value="F:zinc ion binding"/>
    <property type="evidence" value="ECO:0007669"/>
    <property type="project" value="InterPro"/>
</dbReference>
<evidence type="ECO:0000256" key="1">
    <source>
        <dbReference type="SAM" id="MobiDB-lite"/>
    </source>
</evidence>
<evidence type="ECO:0000259" key="2">
    <source>
        <dbReference type="SMART" id="SM00451"/>
    </source>
</evidence>
<feature type="compositionally biased region" description="Basic residues" evidence="1">
    <location>
        <begin position="235"/>
        <end position="250"/>
    </location>
</feature>
<feature type="region of interest" description="Disordered" evidence="1">
    <location>
        <begin position="1"/>
        <end position="39"/>
    </location>
</feature>
<dbReference type="PANTHER" id="PTHR47487">
    <property type="entry name" value="OS06G0651300 PROTEIN-RELATED"/>
    <property type="match status" value="1"/>
</dbReference>
<feature type="domain" description="U1-type" evidence="2">
    <location>
        <begin position="499"/>
        <end position="533"/>
    </location>
</feature>
<dbReference type="EMBL" id="CM000785">
    <property type="protein sequence ID" value="AQL05604.1"/>
    <property type="molecule type" value="Genomic_DNA"/>
</dbReference>
<dbReference type="InterPro" id="IPR036236">
    <property type="entry name" value="Znf_C2H2_sf"/>
</dbReference>
<name>A0A1D6P6Y6_MAIZE</name>
<dbReference type="InParanoid" id="A0A1D6P6Y6"/>
<feature type="compositionally biased region" description="Pro residues" evidence="1">
    <location>
        <begin position="1"/>
        <end position="11"/>
    </location>
</feature>
<proteinExistence type="predicted"/>
<dbReference type="SMR" id="A0A1D6P6Y6"/>
<dbReference type="SMART" id="SM00451">
    <property type="entry name" value="ZnF_U1"/>
    <property type="match status" value="2"/>
</dbReference>
<dbReference type="ExpressionAtlas" id="A0A1D6P6Y6">
    <property type="expression patterns" value="baseline and differential"/>
</dbReference>
<dbReference type="Pfam" id="PF12874">
    <property type="entry name" value="zf-met"/>
    <property type="match status" value="2"/>
</dbReference>
<dbReference type="PANTHER" id="PTHR47487:SF12">
    <property type="entry name" value="GLUTENIN, HIGH MOLECULAR WEIGHT SUBUNIT DX5-LIKE"/>
    <property type="match status" value="1"/>
</dbReference>
<reference evidence="3" key="1">
    <citation type="submission" date="2015-12" db="EMBL/GenBank/DDBJ databases">
        <title>Update maize B73 reference genome by single molecule sequencing technologies.</title>
        <authorList>
            <consortium name="Maize Genome Sequencing Project"/>
            <person name="Ware D."/>
        </authorList>
    </citation>
    <scope>NUCLEOTIDE SEQUENCE</scope>
    <source>
        <tissue evidence="3">Seedling</tissue>
    </source>
</reference>
<dbReference type="STRING" id="4577.A0A1D6P6Y6"/>
<feature type="compositionally biased region" description="Basic residues" evidence="1">
    <location>
        <begin position="469"/>
        <end position="484"/>
    </location>
</feature>
<gene>
    <name evidence="3" type="ORF">ZEAMMB73_Zm00001d047103</name>
</gene>
<sequence length="615" mass="64835">MPPTPARPPPAVAAGEPSAMGYDQGLPPHDATWPQRSDYDPYAYARHSAAAASSYYQPPPPGTEHAAPAAAFSSWSSAVGSSNSVIVGGPGAEPLAVPALSQPTGFATSIGWSGGDVGHLPYYDPQYQTAQHPTATRNGINLPKRTGPKGSLFPALEIDDVCFVYEARYVFENIMFFIKAGVLMDSFLYYMKVGGGIGTLNGVSRGRGPSQGGGRGGSPMYHPLIWNAGITSPRGRGRGRGRGSGRGRRNKSSDRQLAIQASGGSFALQAQPETVCAPAHMVQATTSSSTRGTVVPAAWCDICHVGCNSKEILEQHKNGKRHKRSVQRMQDMARLQGTTPAIADMGAPSSSQLAEVEGPSRSVHMVPPLGSTSLSGEHKDLAPENVGASVYGVQITEVPGSSSKQNKTHHTSTVGHGVEAQVELHVAVQACQPSNEMKDGGEAPPNATGPSNAQLVEARMGVNGNNNGSKRKPTGAGRGRKKLRVSQAPQQRRPERVREQPLVCTICNAICDTRAVFDIHLVGKKHQSRLKRSQGPDVLFGPLVGHIPPNQSAAHMTGAPEPLYFGFKSMGASLVEQEAYLAGAMQHVLPVLPQAGPTIMAADYPAQPVASNRCC</sequence>